<gene>
    <name evidence="2" type="ORF">FHS41_004539</name>
</gene>
<dbReference type="EMBL" id="JACHXE010000004">
    <property type="protein sequence ID" value="MBB3078032.1"/>
    <property type="molecule type" value="Genomic_DNA"/>
</dbReference>
<reference evidence="2 3" key="1">
    <citation type="submission" date="2020-08" db="EMBL/GenBank/DDBJ databases">
        <title>Genomic Encyclopedia of Type Strains, Phase III (KMG-III): the genomes of soil and plant-associated and newly described type strains.</title>
        <authorList>
            <person name="Whitman W."/>
        </authorList>
    </citation>
    <scope>NUCLEOTIDE SEQUENCE [LARGE SCALE GENOMIC DNA]</scope>
    <source>
        <strain evidence="2 3">CECT 3237</strain>
    </source>
</reference>
<evidence type="ECO:0000256" key="1">
    <source>
        <dbReference type="SAM" id="MobiDB-lite"/>
    </source>
</evidence>
<protein>
    <submittedName>
        <fullName evidence="2">Uncharacterized protein</fullName>
    </submittedName>
</protein>
<feature type="compositionally biased region" description="Polar residues" evidence="1">
    <location>
        <begin position="1"/>
        <end position="14"/>
    </location>
</feature>
<sequence length="99" mass="10242">MTSAPSGRTANPTANVAKDASVAATGSPGGKNSRFRTSALMVLNRMKPDHSSAVPMVVASTTRVSMAGPSPAIRRMYRIRPLWSRVSACLPNLAGTGSA</sequence>
<name>A0A7W5F2V3_9ACTN</name>
<organism evidence="2 3">
    <name type="scientific">Streptomyces violarus</name>
    <dbReference type="NCBI Taxonomy" id="67380"/>
    <lineage>
        <taxon>Bacteria</taxon>
        <taxon>Bacillati</taxon>
        <taxon>Actinomycetota</taxon>
        <taxon>Actinomycetes</taxon>
        <taxon>Kitasatosporales</taxon>
        <taxon>Streptomycetaceae</taxon>
        <taxon>Streptomyces</taxon>
    </lineage>
</organism>
<evidence type="ECO:0000313" key="3">
    <source>
        <dbReference type="Proteomes" id="UP000572907"/>
    </source>
</evidence>
<proteinExistence type="predicted"/>
<feature type="region of interest" description="Disordered" evidence="1">
    <location>
        <begin position="1"/>
        <end position="34"/>
    </location>
</feature>
<dbReference type="Proteomes" id="UP000572907">
    <property type="component" value="Unassembled WGS sequence"/>
</dbReference>
<keyword evidence="3" id="KW-1185">Reference proteome</keyword>
<comment type="caution">
    <text evidence="2">The sequence shown here is derived from an EMBL/GenBank/DDBJ whole genome shotgun (WGS) entry which is preliminary data.</text>
</comment>
<dbReference type="AlphaFoldDB" id="A0A7W5F2V3"/>
<dbReference type="RefSeq" id="WP_229845484.1">
    <property type="nucleotide sequence ID" value="NZ_BMUP01000006.1"/>
</dbReference>
<evidence type="ECO:0000313" key="2">
    <source>
        <dbReference type="EMBL" id="MBB3078032.1"/>
    </source>
</evidence>
<accession>A0A7W5F2V3</accession>